<feature type="region of interest" description="Disordered" evidence="1">
    <location>
        <begin position="174"/>
        <end position="249"/>
    </location>
</feature>
<feature type="compositionally biased region" description="Basic and acidic residues" evidence="1">
    <location>
        <begin position="195"/>
        <end position="210"/>
    </location>
</feature>
<evidence type="ECO:0000313" key="2">
    <source>
        <dbReference type="EMBL" id="KAJ8659215.1"/>
    </source>
</evidence>
<dbReference type="AlphaFoldDB" id="A0AAD7V5J1"/>
<reference evidence="2 3" key="1">
    <citation type="submission" date="2023-03" db="EMBL/GenBank/DDBJ databases">
        <title>Genome sequence of Lichtheimia ornata CBS 291.66.</title>
        <authorList>
            <person name="Mohabir J.T."/>
            <person name="Shea T.P."/>
            <person name="Kurbessoian T."/>
            <person name="Berby B."/>
            <person name="Fontaine J."/>
            <person name="Livny J."/>
            <person name="Gnirke A."/>
            <person name="Stajich J.E."/>
            <person name="Cuomo C.A."/>
        </authorList>
    </citation>
    <scope>NUCLEOTIDE SEQUENCE [LARGE SCALE GENOMIC DNA]</scope>
    <source>
        <strain evidence="2">CBS 291.66</strain>
    </source>
</reference>
<feature type="compositionally biased region" description="Acidic residues" evidence="1">
    <location>
        <begin position="211"/>
        <end position="226"/>
    </location>
</feature>
<comment type="caution">
    <text evidence="2">The sequence shown here is derived from an EMBL/GenBank/DDBJ whole genome shotgun (WGS) entry which is preliminary data.</text>
</comment>
<name>A0AAD7V5J1_9FUNG</name>
<dbReference type="GO" id="GO:0003711">
    <property type="term" value="F:transcription elongation factor activity"/>
    <property type="evidence" value="ECO:0007669"/>
    <property type="project" value="InterPro"/>
</dbReference>
<sequence>MDDTDTKAIVSELQRAQRSSSASRQPQRRNDRLLDGMLSSPARKLAAMSRSELLEQRERNERMLQNTSIVNTLPDKGAKLKNSIAQIDALLQQQENNTAAAAAASSASNTTQPNIRQMSLEENGSNSRSLLAEKDADGMAHSKTRMMPMDESMQLQNEQLQAIKDEKLRRQMASLRPPQPKFTESLADDLSLSMERMKLNPETGSHRPPDDDRDEYESDSEDEDSIDQAIYDSLYEDDEGFDEEYDDRR</sequence>
<feature type="region of interest" description="Disordered" evidence="1">
    <location>
        <begin position="13"/>
        <end position="50"/>
    </location>
</feature>
<gene>
    <name evidence="2" type="ORF">O0I10_004929</name>
</gene>
<dbReference type="GO" id="GO:0006368">
    <property type="term" value="P:transcription elongation by RNA polymerase II"/>
    <property type="evidence" value="ECO:0007669"/>
    <property type="project" value="InterPro"/>
</dbReference>
<evidence type="ECO:0000256" key="1">
    <source>
        <dbReference type="SAM" id="MobiDB-lite"/>
    </source>
</evidence>
<accession>A0AAD7V5J1</accession>
<keyword evidence="3" id="KW-1185">Reference proteome</keyword>
<dbReference type="Proteomes" id="UP001234581">
    <property type="component" value="Unassembled WGS sequence"/>
</dbReference>
<dbReference type="RefSeq" id="XP_058344128.1">
    <property type="nucleotide sequence ID" value="XM_058484978.1"/>
</dbReference>
<dbReference type="GO" id="GO:0005634">
    <property type="term" value="C:nucleus"/>
    <property type="evidence" value="ECO:0007669"/>
    <property type="project" value="InterPro"/>
</dbReference>
<feature type="compositionally biased region" description="Acidic residues" evidence="1">
    <location>
        <begin position="234"/>
        <end position="249"/>
    </location>
</feature>
<feature type="compositionally biased region" description="Low complexity" evidence="1">
    <location>
        <begin position="14"/>
        <end position="25"/>
    </location>
</feature>
<dbReference type="Pfam" id="PF15328">
    <property type="entry name" value="GCOM2"/>
    <property type="match status" value="1"/>
</dbReference>
<dbReference type="GeneID" id="83212342"/>
<organism evidence="2 3">
    <name type="scientific">Lichtheimia ornata</name>
    <dbReference type="NCBI Taxonomy" id="688661"/>
    <lineage>
        <taxon>Eukaryota</taxon>
        <taxon>Fungi</taxon>
        <taxon>Fungi incertae sedis</taxon>
        <taxon>Mucoromycota</taxon>
        <taxon>Mucoromycotina</taxon>
        <taxon>Mucoromycetes</taxon>
        <taxon>Mucorales</taxon>
        <taxon>Lichtheimiaceae</taxon>
        <taxon>Lichtheimia</taxon>
    </lineage>
</organism>
<dbReference type="InterPro" id="IPR026213">
    <property type="entry name" value="GRINL1"/>
</dbReference>
<dbReference type="EMBL" id="JARTCD010000019">
    <property type="protein sequence ID" value="KAJ8659215.1"/>
    <property type="molecule type" value="Genomic_DNA"/>
</dbReference>
<protein>
    <submittedName>
        <fullName evidence="2">Uncharacterized protein</fullName>
    </submittedName>
</protein>
<dbReference type="PRINTS" id="PR02085">
    <property type="entry name" value="POLR2GRINL1"/>
</dbReference>
<evidence type="ECO:0000313" key="3">
    <source>
        <dbReference type="Proteomes" id="UP001234581"/>
    </source>
</evidence>
<proteinExistence type="predicted"/>